<dbReference type="PROSITE" id="PS51199">
    <property type="entry name" value="SF4_HELICASE"/>
    <property type="match status" value="1"/>
</dbReference>
<feature type="domain" description="SF4 helicase" evidence="2">
    <location>
        <begin position="162"/>
        <end position="425"/>
    </location>
</feature>
<name>A0A931ATI2_9FIRM</name>
<dbReference type="AlphaFoldDB" id="A0A931ATI2"/>
<accession>A0A931ATI2</accession>
<dbReference type="Gene3D" id="1.10.860.10">
    <property type="entry name" value="DNAb Helicase, Chain A"/>
    <property type="match status" value="1"/>
</dbReference>
<keyword evidence="3" id="KW-0347">Helicase</keyword>
<dbReference type="GO" id="GO:0006269">
    <property type="term" value="P:DNA replication, synthesis of primer"/>
    <property type="evidence" value="ECO:0007669"/>
    <property type="project" value="UniProtKB-KW"/>
</dbReference>
<keyword evidence="3" id="KW-0547">Nucleotide-binding</keyword>
<keyword evidence="1" id="KW-0639">Primosome</keyword>
<dbReference type="GO" id="GO:1990077">
    <property type="term" value="C:primosome complex"/>
    <property type="evidence" value="ECO:0007669"/>
    <property type="project" value="UniProtKB-KW"/>
</dbReference>
<keyword evidence="4" id="KW-1185">Reference proteome</keyword>
<evidence type="ECO:0000256" key="1">
    <source>
        <dbReference type="ARBA" id="ARBA00022515"/>
    </source>
</evidence>
<reference evidence="3" key="1">
    <citation type="submission" date="2020-11" db="EMBL/GenBank/DDBJ databases">
        <title>Halonatronomonas betainensis gen. nov., sp. nov. a novel haloalkaliphilic representative of the family Halanaerobiacae capable of betaine degradation.</title>
        <authorList>
            <person name="Boltyanskaya Y."/>
            <person name="Kevbrin V."/>
            <person name="Detkova E."/>
            <person name="Grouzdev D.S."/>
            <person name="Koziaeva V."/>
            <person name="Zhilina T."/>
        </authorList>
    </citation>
    <scope>NUCLEOTIDE SEQUENCE</scope>
    <source>
        <strain evidence="3">Z-7014</strain>
    </source>
</reference>
<dbReference type="GO" id="GO:0005524">
    <property type="term" value="F:ATP binding"/>
    <property type="evidence" value="ECO:0007669"/>
    <property type="project" value="InterPro"/>
</dbReference>
<dbReference type="SMART" id="SM00382">
    <property type="entry name" value="AAA"/>
    <property type="match status" value="1"/>
</dbReference>
<gene>
    <name evidence="3" type="ORF">I0Q91_05460</name>
</gene>
<sequence>METNMKMVERTVIGICLNDRKNEKGLISELMVEMKSEHFTDPASIRIFNYIEDNFAKGKPIAITRMLSEIEIPESYFDLGFLQVEEFDGLLDKLKDEYARRQLNTASSQLARLAAENMSADQYRSKAIETVFACTDNTYGSKEIYSFSQALGLVQADLTKTAEGEPQGIKTGFYSFDKTFGRLSPGYLVLLGGQTSMGKSALALNISYNAIASGKRVMYLSLEMTAKDISQRLLSRQGKIKGSVFHSDKVSEATLKKVEESIDQIGDYPLYISDKRGLTVAEIKAQAIRAKSRYGLDMLVIDYLQNIDHVERGNIAISVGETVKALRDFAGDLEIPILLLSQVNRQVDGRPEMSHLRNSGVSEESADIVMFIYRSDYKEETRLQHSREVQEAELIIAKGRTRGVGYIPLYWYPNYQLFRDKHEVDAEEKYRQSIS</sequence>
<dbReference type="GO" id="GO:0003678">
    <property type="term" value="F:DNA helicase activity"/>
    <property type="evidence" value="ECO:0007669"/>
    <property type="project" value="InterPro"/>
</dbReference>
<evidence type="ECO:0000313" key="3">
    <source>
        <dbReference type="EMBL" id="MBF8436515.1"/>
    </source>
</evidence>
<dbReference type="InterPro" id="IPR003593">
    <property type="entry name" value="AAA+_ATPase"/>
</dbReference>
<dbReference type="EMBL" id="JADPIE010000003">
    <property type="protein sequence ID" value="MBF8436515.1"/>
    <property type="molecule type" value="Genomic_DNA"/>
</dbReference>
<dbReference type="GO" id="GO:0005829">
    <property type="term" value="C:cytosol"/>
    <property type="evidence" value="ECO:0007669"/>
    <property type="project" value="TreeGrafter"/>
</dbReference>
<dbReference type="PANTHER" id="PTHR30153">
    <property type="entry name" value="REPLICATIVE DNA HELICASE DNAB"/>
    <property type="match status" value="1"/>
</dbReference>
<keyword evidence="3" id="KW-0067">ATP-binding</keyword>
<dbReference type="SUPFAM" id="SSF52540">
    <property type="entry name" value="P-loop containing nucleoside triphosphate hydrolases"/>
    <property type="match status" value="1"/>
</dbReference>
<dbReference type="InterPro" id="IPR007694">
    <property type="entry name" value="DNA_helicase_DnaB-like_C"/>
</dbReference>
<dbReference type="InterPro" id="IPR016136">
    <property type="entry name" value="DNA_helicase_N/primase_C"/>
</dbReference>
<dbReference type="Gene3D" id="3.40.50.300">
    <property type="entry name" value="P-loop containing nucleotide triphosphate hydrolases"/>
    <property type="match status" value="1"/>
</dbReference>
<evidence type="ECO:0000259" key="2">
    <source>
        <dbReference type="PROSITE" id="PS51199"/>
    </source>
</evidence>
<comment type="caution">
    <text evidence="3">The sequence shown here is derived from an EMBL/GenBank/DDBJ whole genome shotgun (WGS) entry which is preliminary data.</text>
</comment>
<dbReference type="Pfam" id="PF03796">
    <property type="entry name" value="DnaB_C"/>
    <property type="match status" value="1"/>
</dbReference>
<dbReference type="RefSeq" id="WP_270453418.1">
    <property type="nucleotide sequence ID" value="NZ_JADPIE010000003.1"/>
</dbReference>
<dbReference type="PANTHER" id="PTHR30153:SF2">
    <property type="entry name" value="REPLICATIVE DNA HELICASE"/>
    <property type="match status" value="1"/>
</dbReference>
<dbReference type="Proteomes" id="UP000621436">
    <property type="component" value="Unassembled WGS sequence"/>
</dbReference>
<evidence type="ECO:0000313" key="4">
    <source>
        <dbReference type="Proteomes" id="UP000621436"/>
    </source>
</evidence>
<keyword evidence="3" id="KW-0378">Hydrolase</keyword>
<proteinExistence type="predicted"/>
<protein>
    <submittedName>
        <fullName evidence="3">DnaB-like helicase C-terminal domain-containing protein</fullName>
    </submittedName>
</protein>
<dbReference type="InterPro" id="IPR027417">
    <property type="entry name" value="P-loop_NTPase"/>
</dbReference>
<organism evidence="3 4">
    <name type="scientific">Halonatronomonas betaini</name>
    <dbReference type="NCBI Taxonomy" id="2778430"/>
    <lineage>
        <taxon>Bacteria</taxon>
        <taxon>Bacillati</taxon>
        <taxon>Bacillota</taxon>
        <taxon>Clostridia</taxon>
        <taxon>Halanaerobiales</taxon>
        <taxon>Halarsenatibacteraceae</taxon>
        <taxon>Halonatronomonas</taxon>
    </lineage>
</organism>